<dbReference type="GO" id="GO:0016477">
    <property type="term" value="P:cell migration"/>
    <property type="evidence" value="ECO:0007669"/>
    <property type="project" value="UniProtKB-ARBA"/>
</dbReference>
<comment type="caution">
    <text evidence="14">Lacks conserved residue(s) required for the propagation of feature annotation.</text>
</comment>
<evidence type="ECO:0000256" key="15">
    <source>
        <dbReference type="SAM" id="Coils"/>
    </source>
</evidence>
<dbReference type="GO" id="GO:0006950">
    <property type="term" value="P:response to stress"/>
    <property type="evidence" value="ECO:0007669"/>
    <property type="project" value="UniProtKB-ARBA"/>
</dbReference>
<evidence type="ECO:0000256" key="3">
    <source>
        <dbReference type="ARBA" id="ARBA00022530"/>
    </source>
</evidence>
<evidence type="ECO:0000256" key="5">
    <source>
        <dbReference type="ARBA" id="ARBA00022737"/>
    </source>
</evidence>
<feature type="disulfide bond" evidence="14">
    <location>
        <begin position="512"/>
        <end position="529"/>
    </location>
</feature>
<keyword evidence="9 14" id="KW-1015">Disulfide bond</keyword>
<name>A0A8J2S1Y2_9CRUS</name>
<dbReference type="EMBL" id="CAKKLH010000297">
    <property type="protein sequence ID" value="CAH0109961.1"/>
    <property type="molecule type" value="Genomic_DNA"/>
</dbReference>
<feature type="coiled-coil region" evidence="15">
    <location>
        <begin position="2384"/>
        <end position="2418"/>
    </location>
</feature>
<feature type="disulfide bond" evidence="13">
    <location>
        <begin position="3211"/>
        <end position="3238"/>
    </location>
</feature>
<dbReference type="FunFam" id="2.10.25.10:FF:000069">
    <property type="entry name" value="Laminin subunit alpha 1"/>
    <property type="match status" value="1"/>
</dbReference>
<evidence type="ECO:0000259" key="18">
    <source>
        <dbReference type="PROSITE" id="PS50027"/>
    </source>
</evidence>
<evidence type="ECO:0000256" key="16">
    <source>
        <dbReference type="SAM" id="MobiDB-lite"/>
    </source>
</evidence>
<keyword evidence="22" id="KW-1185">Reference proteome</keyword>
<sequence>MGVLNCSPILIGVIVVVCTRFVGAQRDPIPKIQIVDGGLSPPYFNLADNRRIYASATCGEDVTGPELYCKLVGSSTSNLDPGEDINIIKGQICDTCDPTDPKRSHPASNAIDGTSNWWQSPPMSRGLKYATVNLTIDLGQEFHVAYVFIKMGNSPRPGVWVLERSTDNGLTYAPWQYFADTVSDCVDQFGPETIDPISRDDSVTCETQFSKVVPLEDGEIVVSLLNNRPSATNFYNSTVLQEWTKATNIRLRLLRPKTLLGQWVSFSRNDFTLTRRFFYSIRDISIGGRCVCNGHAESCDITDPEDAYKLLCRCQHNTCGPQCERCCPGFVQKAWKQSKAYDPFTCEPCNCFGHTDECQYNPDIDRLGLSLDINGFYEGGGVCQNCRHNTQGINCNECKPTFYRPHDKLLNATDVCQPCQCDEFFSTGNCAEGSGQCECRPQFLSPLCDQCSFGYYGYPKCKPCDCNINGTRDNVCEVGGGQCPCKYNYAGNNCDQCAEGYYNFPECLPCECEAPGSISEACDLESGQCQCDHNFGGRACERCEHGFFNYPTCTCNIITATATREEPLKKYVTKIMVSVSASQDMVDLDVTSANQVIGAIQTANHAAAVTPEVRLASVHPTENVRACPTSPDVLVTSVHPAISNIQNASVSCNCDTSGSLGVSCDNEGRCQCRSNFDGHRCDHCREGFYNYPACEDCNCDPAGVVEAFAGCGSVPKGELCKCKERVQGRICNQCKPLYWNMQTNNPLGCQDCDCVVAGTIGSLRVCGSDDGQCSCKSRVTSRRCSDCTDGFFNLQEDNPFGCMGVLLIDVKLPDCGCNIGGSVSPLCDKTTGQCVCRQRIQGRSCDEPLQLHYFPTLYQYQYEAEDGYTPTRSPVRFGYDQTQFPGYSWRGYAVFSQIQNEILQEFMIEKPSLYRMILRYVNPNDETVMAKVKLSPENSHDAEQTYLVRMEPSREPKFVTVAGPSGNLPTPFILNPGMWTASIATNKSLLLDYFALLPAAYYEGTILQERVLKPCLHTDQQQGSCRQFTYASLDPFTKVRGDAAYTIDDEEAAVISDSRLINDAVALSDSQQEIHMDVGVPRTGNYVLVLAYVTSGQGKRTYIEVNINTAKDRRQQGVAILYDCTLRTSCRQVVTDSEGKVADFQLGSEDPFTGNNNVVIRSASINEEADAAIDSIIAIPSSEWSLDYVQPKSVCIQRDGKCVAGNFPAASDSTRVEFESGNIQQATNILPEEIYDENVGLVYLDKTESMVDVTGKVPHPGYYVFIVHYYQPAHPQFELDILLQNGQFYEAKLPTTLCPSNSGCRSVIKQASGNQVFQIQENFVLTLKSPANKTAWVDYVYVVPADEYTPALLEESPIDLTAEFIARCGRNNFQVDRNTPDFCRQAIFTLTTEFNSGALPCQCDFQGSLSFECDPFGGQCPCKSGVIGRQCTRCQTGYFGFPDCKPCDCPSTALCDPASGSCICPPRVTGARCDQCVANTYGYDPIIGCEECSCNPQGVHQGNLQCDSSTGQCQCKHNVVSRKCDRCAFGYWAFPYCQLCNCDVRGSAEEICDQETASCFCKENVIGLSCDMCSSGTFNLQESNPRGCSKCFCFGKASTCTTSQLFRSHITDMKDWAAAAIVVGLVGSRRSVDQIQSYDQMVRAVLSDFLPEDGSFYFSAPLTYLGNKLTSYGGNLNYTIVYVAGTAGYTVSAPDIILIGGDFTLYHFGHETPSSSVPLDVSVEINERNFVLPSGLPASRENLLVALKDVRGIYIRGSYSDPTREARLTSVTMDIAVKEFTNNADVASAVEQCNCPVNYQGTSCEDCAPGHFRAHTGPYGGHGHSDTCDPITGKCFNCKHNTVGDHCEKCDVGYQGDATQATPSDCLICACPLPIESNNFALTCDFSPAGDEIACQCKPGYTGPLCESCAPGFYGRPETIGDFCKPCNCSNNIDVNDPQACDSITGDCLKCLNNAYGPACGLCAPGFYGDAVELKDCQGCHCDECGTSQCSSFTGVCECQPNVIGEKCDRCAPDHYGFSSCRGCRSCSCADASEGTQCDDNTGQCRCRPGAAGRHCERCVSGFWNYSPAGCQSCNCNEDFAIGVGCNPETGQCACLPGVIGDKCEACPYRWVLVPDQGCFECDSCSHNLLDVTDELRVMVDPIVGEFQTVALTFFTHQKLASLNQSALDLRAEVGNLDISQIQFGPLEAVTVELEATSRGLKIKTGYVEEESMEKAHEANNALIESAEVEKLIQEAVQKSRSIIGEVAVLAESLEGGAGPQIDKALGEAQNMLQEIRSRNFQQRQSGADHELQEAISLLGKMKEEALPVRDNNVLLANLTIRLKDLINRVKDLSNNIDGTKNNVKMADKLTNANRVSSSLGAVADIQQRNTTAFAHLKNCDQVLLNATALMNSARKTLDQLKQDIDRLMTSKNTLHETVEQKETDLAESRKILYDAQIHATRLGDQAAGLDEMLTDTRQTSENAVSAANSYKNIVDAIDEAIKAAEQATNAGLNATQLSVGVGERAQLSHQRSEELLAQASNALQRTQTMLKPRLMAAETLSNLVDENNQRTAEGLKAVNEALDKIVPSGTAKQNGRKAVETSTGAQQGGSEASAKIQEVANQIPMQRDRTNQLARDIDTVGKTTTFSLSNLERLNAVLPDLRNLLTRSKEKQTVLSTMGKDLSAKLAELRQKTALARDQANRITVGVTFYHNSTLQLHNPEGLNRAATANQFSLYFRTSETNGFLAYLGNEVGTSKKLRRTRSDDFMTLEIRNGYLTLTTDLGSGPQSVTNDRLVSDNVWYQAEVQRTGKSVRLTVRAEKEAGEVEVTTKEAVLPGTFSVFNLDQDLSKIFIGGYPQTAKIQPTVLYASFRGEVEEVMIGDTAVGLWNFVEAANVYGAVERDKLKNLQESTGYRFDGEGYATLDRKSYRFRDRVDVQLKFKTTADNGLLFLAGKGKEFMSIELNKGKVVYRYNLGDDTITLKSPEKYNDDKWHTIEAVRRLRDGILKVDGADVAQRSSTIGDSDLSVTNYMYFGGYPGDHRFEDVTNVDFDGCIDEVQISGTPVDLSQNVEAFGVVSGCPAKVANIVSFNEAGTGYVSLPGVNIENFAQVSLKFKTKQDNGLIFYMANEDQTNRLSLSLLDGALVMRSSPGGDVSSEGPTKLNDGQWHVVTATADGSQISLVVDDFDVYTLDTPNSPLVIPATPIYFGGVPDRFALAPGASATDSSFSGCIGDTTINGKLINYASSTGNQGASVAKCPLPDALGGSPLKPKRIDDEESSTSVDPIPSETIPSEIDPLESLPVEPVTQPSAPMEPEATTEAEVITTTEAIPVTTAIPETTTIPMGQCRLPVQPADDPDVDDNSGTRFGNVKFSRHEYNTLPGRHRQKSELSVEFKTSEPDGIIFYAAENRHIDYTALYLKDGKLHFSFNCGTGPALLSSPETYNDDQWHTVMFNRDRQNGTLVVDDLVVAEGSSPGNTQTINVDQPHYVGGISPEVLNNARHNFKGVEGGLIGCLRNFRASSRPAGEPSYIEGTEPCSSKVETGSFFAVQGGYIKAVENFRVGLDIDISMEIKPRSTSGILMSVHGRRDFLLLQMVNGALIFSVDNGRGPIVATYIPPHEHHMCDGKWHYVQAIKAKNVVTLSVDNVFVEPGIGVAGVSSTDTNNPLFIGGHPNPSKPRGIKTQEQFVGCIRNLNINRNLLRFGSTQAIGSVTATTCPTI</sequence>
<feature type="domain" description="Laminin G" evidence="17">
    <location>
        <begin position="2687"/>
        <end position="2885"/>
    </location>
</feature>
<dbReference type="Pfam" id="PF06009">
    <property type="entry name" value="Laminin_II"/>
    <property type="match status" value="1"/>
</dbReference>
<feature type="disulfide bond" evidence="14">
    <location>
        <begin position="1464"/>
        <end position="1473"/>
    </location>
</feature>
<dbReference type="FunFam" id="2.10.25.10:FF:000011">
    <property type="entry name" value="Cadherin EGF LAG seven-pass G-type receptor"/>
    <property type="match status" value="1"/>
</dbReference>
<dbReference type="SUPFAM" id="SSF49899">
    <property type="entry name" value="Concanavalin A-like lectins/glucanases"/>
    <property type="match status" value="5"/>
</dbReference>
<keyword evidence="4" id="KW-0732">Signal</keyword>
<feature type="domain" description="Laminin EGF-like" evidence="18">
    <location>
        <begin position="1927"/>
        <end position="1979"/>
    </location>
</feature>
<keyword evidence="3" id="KW-0272">Extracellular matrix</keyword>
<dbReference type="GO" id="GO:0005201">
    <property type="term" value="F:extracellular matrix structural constituent"/>
    <property type="evidence" value="ECO:0007669"/>
    <property type="project" value="TreeGrafter"/>
</dbReference>
<feature type="disulfide bond" evidence="14">
    <location>
        <begin position="1403"/>
        <end position="1420"/>
    </location>
</feature>
<dbReference type="FunFam" id="2.10.25.10:FF:000033">
    <property type="entry name" value="Laminin subunit alpha 2"/>
    <property type="match status" value="1"/>
</dbReference>
<feature type="disulfide bond" evidence="14">
    <location>
        <begin position="672"/>
        <end position="681"/>
    </location>
</feature>
<evidence type="ECO:0000256" key="1">
    <source>
        <dbReference type="ARBA" id="ARBA00004302"/>
    </source>
</evidence>
<dbReference type="PROSITE" id="PS51115">
    <property type="entry name" value="LAMININ_IVA"/>
    <property type="match status" value="1"/>
</dbReference>
<dbReference type="GO" id="GO:0030155">
    <property type="term" value="P:regulation of cell adhesion"/>
    <property type="evidence" value="ECO:0007669"/>
    <property type="project" value="InterPro"/>
</dbReference>
<feature type="disulfide bond" evidence="14">
    <location>
        <begin position="1838"/>
        <end position="1847"/>
    </location>
</feature>
<protein>
    <recommendedName>
        <fullName evidence="23">Laminin subunit alpha-3</fullName>
    </recommendedName>
</protein>
<dbReference type="InterPro" id="IPR008211">
    <property type="entry name" value="Laminin_N"/>
</dbReference>
<feature type="domain" description="Laminin EGF-like" evidence="18">
    <location>
        <begin position="464"/>
        <end position="509"/>
    </location>
</feature>
<dbReference type="GO" id="GO:0007411">
    <property type="term" value="P:axon guidance"/>
    <property type="evidence" value="ECO:0007669"/>
    <property type="project" value="TreeGrafter"/>
</dbReference>
<dbReference type="FunFam" id="2.10.25.10:FF:000189">
    <property type="entry name" value="Laminin subunit alpha 2"/>
    <property type="match status" value="1"/>
</dbReference>
<feature type="domain" description="Laminin N-terminal" evidence="20">
    <location>
        <begin position="35"/>
        <end position="289"/>
    </location>
</feature>
<feature type="region of interest" description="Disordered" evidence="16">
    <location>
        <begin position="2570"/>
        <end position="2594"/>
    </location>
</feature>
<dbReference type="CDD" id="cd00055">
    <property type="entry name" value="EGF_Lam"/>
    <property type="match status" value="19"/>
</dbReference>
<feature type="domain" description="Laminin EGF-like" evidence="18">
    <location>
        <begin position="1540"/>
        <end position="1590"/>
    </location>
</feature>
<dbReference type="SMART" id="SM00180">
    <property type="entry name" value="EGF_Lam"/>
    <property type="match status" value="19"/>
</dbReference>
<evidence type="ECO:0000313" key="21">
    <source>
        <dbReference type="EMBL" id="CAH0109961.1"/>
    </source>
</evidence>
<feature type="disulfide bond" evidence="14">
    <location>
        <begin position="1401"/>
        <end position="1413"/>
    </location>
</feature>
<dbReference type="Gene3D" id="2.60.120.200">
    <property type="match status" value="5"/>
</dbReference>
<dbReference type="SMART" id="SM00181">
    <property type="entry name" value="EGF"/>
    <property type="match status" value="13"/>
</dbReference>
<evidence type="ECO:0000256" key="14">
    <source>
        <dbReference type="PROSITE-ProRule" id="PRU00460"/>
    </source>
</evidence>
<keyword evidence="8 15" id="KW-0175">Coiled coil</keyword>
<organism evidence="21 22">
    <name type="scientific">Daphnia galeata</name>
    <dbReference type="NCBI Taxonomy" id="27404"/>
    <lineage>
        <taxon>Eukaryota</taxon>
        <taxon>Metazoa</taxon>
        <taxon>Ecdysozoa</taxon>
        <taxon>Arthropoda</taxon>
        <taxon>Crustacea</taxon>
        <taxon>Branchiopoda</taxon>
        <taxon>Diplostraca</taxon>
        <taxon>Cladocera</taxon>
        <taxon>Anomopoda</taxon>
        <taxon>Daphniidae</taxon>
        <taxon>Daphnia</taxon>
    </lineage>
</organism>
<feature type="disulfide bond" evidence="14">
    <location>
        <begin position="485"/>
        <end position="494"/>
    </location>
</feature>
<dbReference type="InterPro" id="IPR010307">
    <property type="entry name" value="Laminin_dom_II"/>
</dbReference>
<feature type="disulfide bond" evidence="14">
    <location>
        <begin position="439"/>
        <end position="448"/>
    </location>
</feature>
<feature type="disulfide bond" evidence="14">
    <location>
        <begin position="1542"/>
        <end position="1559"/>
    </location>
</feature>
<dbReference type="PROSITE" id="PS51117">
    <property type="entry name" value="LAMININ_NTER"/>
    <property type="match status" value="1"/>
</dbReference>
<feature type="domain" description="Laminin EGF-like" evidence="18">
    <location>
        <begin position="1821"/>
        <end position="1868"/>
    </location>
</feature>
<feature type="disulfide bond" evidence="14">
    <location>
        <begin position="510"/>
        <end position="522"/>
    </location>
</feature>
<dbReference type="InterPro" id="IPR050440">
    <property type="entry name" value="Laminin/Netrin_ECM"/>
</dbReference>
<dbReference type="PROSITE" id="PS50025">
    <property type="entry name" value="LAM_G_DOMAIN"/>
    <property type="match status" value="5"/>
</dbReference>
<keyword evidence="6" id="KW-0084">Basement membrane</keyword>
<dbReference type="InterPro" id="IPR000034">
    <property type="entry name" value="Laminin_IV"/>
</dbReference>
<dbReference type="PROSITE" id="PS50027">
    <property type="entry name" value="EGF_LAM_2"/>
    <property type="match status" value="12"/>
</dbReference>
<dbReference type="Pfam" id="PF00055">
    <property type="entry name" value="Laminin_N"/>
    <property type="match status" value="1"/>
</dbReference>
<keyword evidence="11 14" id="KW-0424">Laminin EGF-like domain</keyword>
<keyword evidence="7" id="KW-0130">Cell adhesion</keyword>
<dbReference type="OrthoDB" id="10011303at2759"/>
<dbReference type="SUPFAM" id="SSF57196">
    <property type="entry name" value="EGF/Laminin"/>
    <property type="match status" value="17"/>
</dbReference>
<dbReference type="PROSITE" id="PS01248">
    <property type="entry name" value="EGF_LAM_1"/>
    <property type="match status" value="7"/>
</dbReference>
<evidence type="ECO:0000256" key="7">
    <source>
        <dbReference type="ARBA" id="ARBA00022889"/>
    </source>
</evidence>
<dbReference type="InterPro" id="IPR001791">
    <property type="entry name" value="Laminin_G"/>
</dbReference>
<dbReference type="GO" id="GO:0071711">
    <property type="term" value="P:basement membrane organization"/>
    <property type="evidence" value="ECO:0007669"/>
    <property type="project" value="UniProtKB-ARBA"/>
</dbReference>
<dbReference type="FunFam" id="2.10.25.10:FF:000815">
    <property type="entry name" value="Laminin subunit alpha-3"/>
    <property type="match status" value="1"/>
</dbReference>
<evidence type="ECO:0000256" key="10">
    <source>
        <dbReference type="ARBA" id="ARBA00023180"/>
    </source>
</evidence>
<dbReference type="GO" id="GO:0005102">
    <property type="term" value="F:signaling receptor binding"/>
    <property type="evidence" value="ECO:0007669"/>
    <property type="project" value="InterPro"/>
</dbReference>
<gene>
    <name evidence="21" type="ORF">DGAL_LOCUS13451</name>
</gene>
<dbReference type="FunFam" id="2.10.25.10:FF:000188">
    <property type="entry name" value="Laminin subunit gamma 2"/>
    <property type="match status" value="1"/>
</dbReference>
<comment type="caution">
    <text evidence="21">The sequence shown here is derived from an EMBL/GenBank/DDBJ whole genome shotgun (WGS) entry which is preliminary data.</text>
</comment>
<feature type="disulfide bond" evidence="14">
    <location>
        <begin position="1422"/>
        <end position="1431"/>
    </location>
</feature>
<proteinExistence type="predicted"/>
<feature type="disulfide bond" evidence="14">
    <location>
        <begin position="1951"/>
        <end position="1960"/>
    </location>
</feature>
<dbReference type="InterPro" id="IPR013320">
    <property type="entry name" value="ConA-like_dom_sf"/>
</dbReference>
<dbReference type="FunFam" id="2.10.25.10:FF:000275">
    <property type="entry name" value="usherin"/>
    <property type="match status" value="1"/>
</dbReference>
<dbReference type="SMART" id="SM00281">
    <property type="entry name" value="LamB"/>
    <property type="match status" value="1"/>
</dbReference>
<dbReference type="FunFam" id="2.10.25.10:FF:000388">
    <property type="entry name" value="Laminin subunit alpha"/>
    <property type="match status" value="1"/>
</dbReference>
<feature type="domain" description="Laminin EGF-like" evidence="18">
    <location>
        <begin position="419"/>
        <end position="463"/>
    </location>
</feature>
<evidence type="ECO:0000256" key="9">
    <source>
        <dbReference type="ARBA" id="ARBA00023157"/>
    </source>
</evidence>
<dbReference type="FunFam" id="2.60.120.260:FF:000092">
    <property type="entry name" value="Laminin subunit alpha-3"/>
    <property type="match status" value="1"/>
</dbReference>
<feature type="coiled-coil region" evidence="15">
    <location>
        <begin position="2316"/>
        <end position="2343"/>
    </location>
</feature>
<dbReference type="Pfam" id="PF06008">
    <property type="entry name" value="Laminin_I"/>
    <property type="match status" value="1"/>
</dbReference>
<feature type="disulfide bond" evidence="14">
    <location>
        <begin position="2047"/>
        <end position="2056"/>
    </location>
</feature>
<keyword evidence="10" id="KW-0325">Glycoprotein</keyword>
<dbReference type="GO" id="GO:0045995">
    <property type="term" value="P:regulation of embryonic development"/>
    <property type="evidence" value="ECO:0007669"/>
    <property type="project" value="InterPro"/>
</dbReference>
<evidence type="ECO:0000313" key="22">
    <source>
        <dbReference type="Proteomes" id="UP000789390"/>
    </source>
</evidence>
<feature type="region of interest" description="Disordered" evidence="16">
    <location>
        <begin position="3244"/>
        <end position="3280"/>
    </location>
</feature>
<evidence type="ECO:0008006" key="23">
    <source>
        <dbReference type="Google" id="ProtNLM"/>
    </source>
</evidence>
<dbReference type="FunFam" id="2.10.25.10:FF:000407">
    <property type="entry name" value="Laminin subunit alpha-3"/>
    <property type="match status" value="1"/>
</dbReference>
<dbReference type="GO" id="GO:0009888">
    <property type="term" value="P:tissue development"/>
    <property type="evidence" value="ECO:0007669"/>
    <property type="project" value="TreeGrafter"/>
</dbReference>
<accession>A0A8J2S1Y2</accession>
<feature type="disulfide bond" evidence="14">
    <location>
        <begin position="1515"/>
        <end position="1524"/>
    </location>
</feature>
<comment type="subcellular location">
    <subcellularLocation>
        <location evidence="1">Secreted</location>
        <location evidence="1">Extracellular space</location>
        <location evidence="1">Extracellular matrix</location>
        <location evidence="1">Basement membrane</location>
    </subcellularLocation>
</comment>
<evidence type="ECO:0000259" key="19">
    <source>
        <dbReference type="PROSITE" id="PS51115"/>
    </source>
</evidence>
<feature type="domain" description="Laminin EGF-like" evidence="18">
    <location>
        <begin position="1492"/>
        <end position="1539"/>
    </location>
</feature>
<dbReference type="CDD" id="cd00110">
    <property type="entry name" value="LamG"/>
    <property type="match status" value="5"/>
</dbReference>
<dbReference type="FunFam" id="2.10.25.10:FF:000034">
    <property type="entry name" value="Laminin subunit alpha 3"/>
    <property type="match status" value="2"/>
</dbReference>
<feature type="domain" description="Laminin EGF-like" evidence="18">
    <location>
        <begin position="2027"/>
        <end position="2073"/>
    </location>
</feature>
<dbReference type="PANTHER" id="PTHR10574">
    <property type="entry name" value="NETRIN/LAMININ-RELATED"/>
    <property type="match status" value="1"/>
</dbReference>
<feature type="disulfide bond" evidence="14">
    <location>
        <begin position="652"/>
        <end position="664"/>
    </location>
</feature>
<feature type="domain" description="Laminin EGF-like" evidence="18">
    <location>
        <begin position="1447"/>
        <end position="1491"/>
    </location>
</feature>
<feature type="domain" description="Laminin G" evidence="17">
    <location>
        <begin position="3523"/>
        <end position="3697"/>
    </location>
</feature>
<dbReference type="InterPro" id="IPR009254">
    <property type="entry name" value="Laminin_aI"/>
</dbReference>
<dbReference type="Gene3D" id="2.60.120.260">
    <property type="entry name" value="Galactose-binding domain-like"/>
    <property type="match status" value="1"/>
</dbReference>
<dbReference type="FunFam" id="2.10.25.10:FF:000051">
    <property type="entry name" value="Laminin subunit alpha 4"/>
    <property type="match status" value="1"/>
</dbReference>
<dbReference type="CDD" id="cd02795">
    <property type="entry name" value="CBM6-CBM35-CBM36_like"/>
    <property type="match status" value="1"/>
</dbReference>
<comment type="subunit">
    <text evidence="12">Laminin is a complex glycoprotein, consisting of three different polypeptide chains (alpha, beta, gamma), which are bound to each other by disulfide bonds into a cross-shaped molecule comprising one long and three short arms with globules at each end.</text>
</comment>
<dbReference type="FunFam" id="2.60.120.200:FF:000160">
    <property type="entry name" value="Laminin subunit alpha-3"/>
    <property type="match status" value="1"/>
</dbReference>
<feature type="domain" description="Laminin G" evidence="17">
    <location>
        <begin position="3344"/>
        <end position="3517"/>
    </location>
</feature>
<dbReference type="InterPro" id="IPR000742">
    <property type="entry name" value="EGF"/>
</dbReference>
<feature type="domain" description="Laminin IV type A" evidence="19">
    <location>
        <begin position="1611"/>
        <end position="1792"/>
    </location>
</feature>
<dbReference type="SMART" id="SM00136">
    <property type="entry name" value="LamNT"/>
    <property type="match status" value="1"/>
</dbReference>
<dbReference type="SMART" id="SM00282">
    <property type="entry name" value="LamG"/>
    <property type="match status" value="5"/>
</dbReference>
<evidence type="ECO:0000256" key="2">
    <source>
        <dbReference type="ARBA" id="ARBA00022525"/>
    </source>
</evidence>
<dbReference type="GO" id="GO:0030334">
    <property type="term" value="P:regulation of cell migration"/>
    <property type="evidence" value="ECO:0007669"/>
    <property type="project" value="InterPro"/>
</dbReference>
<keyword evidence="5" id="KW-0677">Repeat</keyword>
<feature type="disulfide bond" evidence="13">
    <location>
        <begin position="3670"/>
        <end position="3697"/>
    </location>
</feature>
<feature type="domain" description="Laminin G" evidence="17">
    <location>
        <begin position="3067"/>
        <end position="3238"/>
    </location>
</feature>
<dbReference type="Pfam" id="PF02210">
    <property type="entry name" value="Laminin_G_2"/>
    <property type="match status" value="5"/>
</dbReference>
<dbReference type="Pfam" id="PF00053">
    <property type="entry name" value="EGF_laminin"/>
    <property type="match status" value="18"/>
</dbReference>
<feature type="disulfide bond" evidence="14">
    <location>
        <begin position="531"/>
        <end position="540"/>
    </location>
</feature>
<feature type="disulfide bond" evidence="14">
    <location>
        <begin position="1999"/>
        <end position="2008"/>
    </location>
</feature>
<reference evidence="21" key="1">
    <citation type="submission" date="2021-11" db="EMBL/GenBank/DDBJ databases">
        <authorList>
            <person name="Schell T."/>
        </authorList>
    </citation>
    <scope>NUCLEOTIDE SEQUENCE</scope>
    <source>
        <strain evidence="21">M5</strain>
    </source>
</reference>
<dbReference type="GO" id="GO:0005604">
    <property type="term" value="C:basement membrane"/>
    <property type="evidence" value="ECO:0007669"/>
    <property type="project" value="UniProtKB-SubCell"/>
</dbReference>
<dbReference type="Pfam" id="PF00052">
    <property type="entry name" value="Laminin_B"/>
    <property type="match status" value="1"/>
</dbReference>
<feature type="disulfide bond" evidence="14">
    <location>
        <begin position="1963"/>
        <end position="1977"/>
    </location>
</feature>
<dbReference type="InterPro" id="IPR056863">
    <property type="entry name" value="LMN_ATRN_NET-like_EGF"/>
</dbReference>
<evidence type="ECO:0000259" key="20">
    <source>
        <dbReference type="PROSITE" id="PS51117"/>
    </source>
</evidence>
<feature type="disulfide bond" evidence="14">
    <location>
        <begin position="1540"/>
        <end position="1552"/>
    </location>
</feature>
<feature type="disulfide bond" evidence="14">
    <location>
        <begin position="1561"/>
        <end position="1570"/>
    </location>
</feature>
<feature type="domain" description="Laminin EGF-like" evidence="18">
    <location>
        <begin position="1980"/>
        <end position="2026"/>
    </location>
</feature>
<dbReference type="PANTHER" id="PTHR10574:SF406">
    <property type="entry name" value="LAMININ SUBUNIT ALPHA 5"/>
    <property type="match status" value="1"/>
</dbReference>
<dbReference type="Proteomes" id="UP000789390">
    <property type="component" value="Unassembled WGS sequence"/>
</dbReference>
<feature type="compositionally biased region" description="Polar residues" evidence="16">
    <location>
        <begin position="2581"/>
        <end position="2591"/>
    </location>
</feature>
<evidence type="ECO:0000256" key="4">
    <source>
        <dbReference type="ARBA" id="ARBA00022729"/>
    </source>
</evidence>
<evidence type="ECO:0000256" key="11">
    <source>
        <dbReference type="ARBA" id="ARBA00023292"/>
    </source>
</evidence>
<dbReference type="FunFam" id="2.10.25.10:FF:000082">
    <property type="entry name" value="Laminin subunit alpha 1"/>
    <property type="match status" value="1"/>
</dbReference>
<evidence type="ECO:0000259" key="17">
    <source>
        <dbReference type="PROSITE" id="PS50025"/>
    </source>
</evidence>
<feature type="domain" description="Laminin EGF-like" evidence="18">
    <location>
        <begin position="1401"/>
        <end position="1446"/>
    </location>
</feature>
<dbReference type="InterPro" id="IPR002049">
    <property type="entry name" value="LE_dom"/>
</dbReference>
<dbReference type="GO" id="GO:0034446">
    <property type="term" value="P:substrate adhesion-dependent cell spreading"/>
    <property type="evidence" value="ECO:0007669"/>
    <property type="project" value="UniProtKB-ARBA"/>
</dbReference>
<dbReference type="Gene3D" id="2.10.25.10">
    <property type="entry name" value="Laminin"/>
    <property type="match status" value="17"/>
</dbReference>
<feature type="domain" description="Laminin G" evidence="17">
    <location>
        <begin position="2891"/>
        <end position="3060"/>
    </location>
</feature>
<evidence type="ECO:0000256" key="13">
    <source>
        <dbReference type="PROSITE-ProRule" id="PRU00122"/>
    </source>
</evidence>
<evidence type="ECO:0000256" key="6">
    <source>
        <dbReference type="ARBA" id="ARBA00022869"/>
    </source>
</evidence>
<feature type="domain" description="Laminin EGF-like" evidence="18">
    <location>
        <begin position="652"/>
        <end position="696"/>
    </location>
</feature>
<evidence type="ECO:0000256" key="8">
    <source>
        <dbReference type="ARBA" id="ARBA00023054"/>
    </source>
</evidence>
<dbReference type="Pfam" id="PF24973">
    <property type="entry name" value="EGF_LMN_ATRN"/>
    <property type="match status" value="1"/>
</dbReference>
<feature type="disulfide bond" evidence="14">
    <location>
        <begin position="464"/>
        <end position="476"/>
    </location>
</feature>
<dbReference type="FunFam" id="2.10.25.10:FF:000083">
    <property type="entry name" value="Laminin subunit alpha"/>
    <property type="match status" value="1"/>
</dbReference>
<feature type="domain" description="Laminin EGF-like" evidence="18">
    <location>
        <begin position="510"/>
        <end position="555"/>
    </location>
</feature>
<dbReference type="PRINTS" id="PR00011">
    <property type="entry name" value="EGFLAMININ"/>
</dbReference>
<dbReference type="GO" id="GO:0009887">
    <property type="term" value="P:animal organ morphogenesis"/>
    <property type="evidence" value="ECO:0007669"/>
    <property type="project" value="TreeGrafter"/>
</dbReference>
<keyword evidence="2" id="KW-0964">Secreted</keyword>
<evidence type="ECO:0000256" key="12">
    <source>
        <dbReference type="ARBA" id="ARBA00065619"/>
    </source>
</evidence>
<feature type="disulfide bond" evidence="14">
    <location>
        <begin position="466"/>
        <end position="483"/>
    </location>
</feature>